<dbReference type="GO" id="GO:0008083">
    <property type="term" value="F:growth factor activity"/>
    <property type="evidence" value="ECO:0007669"/>
    <property type="project" value="UniProtKB-KW"/>
</dbReference>
<comment type="similarity">
    <text evidence="3">Belongs to the neuregulin family.</text>
</comment>
<comment type="subcellular location">
    <subcellularLocation>
        <location evidence="1">Cell membrane</location>
        <topology evidence="1">Single-pass type I membrane protein</topology>
    </subcellularLocation>
    <subcellularLocation>
        <location evidence="2">Secreted</location>
    </subcellularLocation>
</comment>
<name>A0A835P4F1_9PASS</name>
<dbReference type="GO" id="GO:0008284">
    <property type="term" value="P:positive regulation of cell population proliferation"/>
    <property type="evidence" value="ECO:0007669"/>
    <property type="project" value="TreeGrafter"/>
</dbReference>
<keyword evidence="12 17" id="KW-1015">Disulfide bond</keyword>
<feature type="transmembrane region" description="Helical" evidence="19">
    <location>
        <begin position="233"/>
        <end position="255"/>
    </location>
</feature>
<dbReference type="GO" id="GO:0007173">
    <property type="term" value="P:epidermal growth factor receptor signaling pathway"/>
    <property type="evidence" value="ECO:0007669"/>
    <property type="project" value="TreeGrafter"/>
</dbReference>
<keyword evidence="6 17" id="KW-0245">EGF-like domain</keyword>
<evidence type="ECO:0000256" key="4">
    <source>
        <dbReference type="ARBA" id="ARBA00022475"/>
    </source>
</evidence>
<dbReference type="FunFam" id="2.10.25.10:FF:000356">
    <property type="entry name" value="pro-neuregulin-4, membrane-bound isoform"/>
    <property type="match status" value="1"/>
</dbReference>
<gene>
    <name evidence="23" type="ORF">IHE44_0002656</name>
    <name evidence="22" type="ORF">IHE44_005329</name>
</gene>
<keyword evidence="10" id="KW-0339">Growth factor</keyword>
<evidence type="ECO:0000256" key="20">
    <source>
        <dbReference type="SAM" id="SignalP"/>
    </source>
</evidence>
<protein>
    <recommendedName>
        <fullName evidence="16">Pro-neuregulin-4, membrane-bound isoform</fullName>
    </recommendedName>
</protein>
<evidence type="ECO:0000256" key="3">
    <source>
        <dbReference type="ARBA" id="ARBA00008216"/>
    </source>
</evidence>
<keyword evidence="4" id="KW-1003">Cell membrane</keyword>
<keyword evidence="24" id="KW-1185">Reference proteome</keyword>
<keyword evidence="9 19" id="KW-1133">Transmembrane helix</keyword>
<dbReference type="GO" id="GO:0045840">
    <property type="term" value="P:positive regulation of mitotic nuclear division"/>
    <property type="evidence" value="ECO:0007669"/>
    <property type="project" value="TreeGrafter"/>
</dbReference>
<dbReference type="InterPro" id="IPR000742">
    <property type="entry name" value="EGF"/>
</dbReference>
<evidence type="ECO:0000256" key="16">
    <source>
        <dbReference type="ARBA" id="ARBA00073762"/>
    </source>
</evidence>
<proteinExistence type="inferred from homology"/>
<evidence type="ECO:0000256" key="8">
    <source>
        <dbReference type="ARBA" id="ARBA00022729"/>
    </source>
</evidence>
<evidence type="ECO:0000313" key="23">
    <source>
        <dbReference type="EMBL" id="KAI1235025.1"/>
    </source>
</evidence>
<keyword evidence="7 19" id="KW-0812">Transmembrane</keyword>
<evidence type="ECO:0000256" key="7">
    <source>
        <dbReference type="ARBA" id="ARBA00022692"/>
    </source>
</evidence>
<reference evidence="23 24" key="2">
    <citation type="journal article" date="2021" name="J. Hered.">
        <title>Feather Gene Expression Elucidates the Developmental Basis of Plumage Iridescence in African Starlings.</title>
        <authorList>
            <person name="Rubenstein D.R."/>
            <person name="Corvelo A."/>
            <person name="MacManes M.D."/>
            <person name="Maia R."/>
            <person name="Narzisi G."/>
            <person name="Rousaki A."/>
            <person name="Vandenabeele P."/>
            <person name="Shawkey M.D."/>
            <person name="Solomon J."/>
        </authorList>
    </citation>
    <scope>NUCLEOTIDE SEQUENCE [LARGE SCALE GENOMIC DNA]</scope>
    <source>
        <strain evidence="23">SS15</strain>
    </source>
</reference>
<dbReference type="PANTHER" id="PTHR10740:SF14">
    <property type="entry name" value="EGF-LIKE DOMAIN-CONTAINING PROTEIN"/>
    <property type="match status" value="1"/>
</dbReference>
<keyword evidence="11 19" id="KW-0472">Membrane</keyword>
<evidence type="ECO:0000256" key="9">
    <source>
        <dbReference type="ARBA" id="ARBA00022989"/>
    </source>
</evidence>
<dbReference type="PROSITE" id="PS00022">
    <property type="entry name" value="EGF_1"/>
    <property type="match status" value="1"/>
</dbReference>
<feature type="signal peptide" evidence="20">
    <location>
        <begin position="1"/>
        <end position="28"/>
    </location>
</feature>
<feature type="disulfide bond" evidence="17">
    <location>
        <begin position="189"/>
        <end position="206"/>
    </location>
</feature>
<dbReference type="EMBL" id="JADDUC010000003">
    <property type="protein sequence ID" value="KAG0135781.1"/>
    <property type="molecule type" value="Genomic_DNA"/>
</dbReference>
<dbReference type="OrthoDB" id="6162427at2759"/>
<feature type="region of interest" description="Disordered" evidence="18">
    <location>
        <begin position="32"/>
        <end position="93"/>
    </location>
</feature>
<evidence type="ECO:0000256" key="19">
    <source>
        <dbReference type="SAM" id="Phobius"/>
    </source>
</evidence>
<evidence type="ECO:0000256" key="13">
    <source>
        <dbReference type="ARBA" id="ARBA00023180"/>
    </source>
</evidence>
<comment type="caution">
    <text evidence="22">The sequence shown here is derived from an EMBL/GenBank/DDBJ whole genome shotgun (WGS) entry which is preliminary data.</text>
</comment>
<feature type="chain" id="PRO_5032945003" description="Pro-neuregulin-4, membrane-bound isoform" evidence="20">
    <location>
        <begin position="29"/>
        <end position="433"/>
    </location>
</feature>
<evidence type="ECO:0000256" key="5">
    <source>
        <dbReference type="ARBA" id="ARBA00022525"/>
    </source>
</evidence>
<evidence type="ECO:0000256" key="2">
    <source>
        <dbReference type="ARBA" id="ARBA00004613"/>
    </source>
</evidence>
<dbReference type="PROSITE" id="PS50026">
    <property type="entry name" value="EGF_3"/>
    <property type="match status" value="1"/>
</dbReference>
<keyword evidence="13" id="KW-0325">Glycoprotein</keyword>
<keyword evidence="5" id="KW-0964">Secreted</keyword>
<reference evidence="22" key="1">
    <citation type="submission" date="2020-10" db="EMBL/GenBank/DDBJ databases">
        <title>Feather gene expression reveals the developmental basis of iridescence in African starlings.</title>
        <authorList>
            <person name="Rubenstein D.R."/>
        </authorList>
    </citation>
    <scope>NUCLEOTIDE SEQUENCE</scope>
    <source>
        <strain evidence="22">SS15</strain>
        <tissue evidence="22">Liver</tissue>
    </source>
</reference>
<dbReference type="AlphaFoldDB" id="A0A835P4F1"/>
<feature type="disulfide bond" evidence="17">
    <location>
        <begin position="208"/>
        <end position="217"/>
    </location>
</feature>
<evidence type="ECO:0000256" key="18">
    <source>
        <dbReference type="SAM" id="MobiDB-lite"/>
    </source>
</evidence>
<evidence type="ECO:0000313" key="24">
    <source>
        <dbReference type="Proteomes" id="UP000618051"/>
    </source>
</evidence>
<evidence type="ECO:0000256" key="14">
    <source>
        <dbReference type="ARBA" id="ARBA00054375"/>
    </source>
</evidence>
<dbReference type="CDD" id="cd00054">
    <property type="entry name" value="EGF_CA"/>
    <property type="match status" value="1"/>
</dbReference>
<dbReference type="GO" id="GO:0005615">
    <property type="term" value="C:extracellular space"/>
    <property type="evidence" value="ECO:0007669"/>
    <property type="project" value="TreeGrafter"/>
</dbReference>
<sequence length="433" mass="47911">MVWEPAAAALSQASSLLLELAALQVKFAHPGPEGAAGSTAAAPVQGAESSWHRRDRYHATRSSPGWDEQRRDTRNQRRGLGSPKDSLQPSWNKKGQNDFSSEVTLFLCFFVPHAMLIVLGSVHREKCSCEPAQEDAFGWGPCCYSPVSQGTAISDFLVLLPLTKNKNCCRNNMRTDHEELCGTSYGSFCLNGGICYMIPTVSSPFCRCIESYTGARCEEVLLPSIKSQTKGDLFAAFLASLLLLGVLVIGAFYFLCRKVSIPRTSSSECGANLVETTSSNGCNRFSYSDREATCHGSCLFFAFTTQRERLVSQRHRKCELNNFLFNLFLVLEAETSKKAKYVSIMAHYQAGEKIQNRFLISERNNLKIYKNKGAEKMLNKLLFLGCLQHAVVSEKAVCTLYQCRQQHSGMGKKRHLGTVRKGQATAVQSSGDV</sequence>
<reference evidence="23" key="3">
    <citation type="submission" date="2022-01" db="EMBL/GenBank/DDBJ databases">
        <authorList>
            <person name="Rubenstein D.R."/>
        </authorList>
    </citation>
    <scope>NUCLEOTIDE SEQUENCE</scope>
    <source>
        <strain evidence="23">SS15</strain>
        <tissue evidence="23">Liver</tissue>
    </source>
</reference>
<organism evidence="22">
    <name type="scientific">Lamprotornis superbus</name>
    <dbReference type="NCBI Taxonomy" id="245042"/>
    <lineage>
        <taxon>Eukaryota</taxon>
        <taxon>Metazoa</taxon>
        <taxon>Chordata</taxon>
        <taxon>Craniata</taxon>
        <taxon>Vertebrata</taxon>
        <taxon>Euteleostomi</taxon>
        <taxon>Archelosauria</taxon>
        <taxon>Archosauria</taxon>
        <taxon>Dinosauria</taxon>
        <taxon>Saurischia</taxon>
        <taxon>Theropoda</taxon>
        <taxon>Coelurosauria</taxon>
        <taxon>Aves</taxon>
        <taxon>Neognathae</taxon>
        <taxon>Neoaves</taxon>
        <taxon>Telluraves</taxon>
        <taxon>Australaves</taxon>
        <taxon>Passeriformes</taxon>
        <taxon>Sturnidae</taxon>
        <taxon>Lamprotornis</taxon>
    </lineage>
</organism>
<comment type="caution">
    <text evidence="17">Lacks conserved residue(s) required for the propagation of feature annotation.</text>
</comment>
<evidence type="ECO:0000256" key="10">
    <source>
        <dbReference type="ARBA" id="ARBA00023030"/>
    </source>
</evidence>
<dbReference type="GO" id="GO:0005886">
    <property type="term" value="C:plasma membrane"/>
    <property type="evidence" value="ECO:0007669"/>
    <property type="project" value="UniProtKB-SubCell"/>
</dbReference>
<dbReference type="Proteomes" id="UP000618051">
    <property type="component" value="Unassembled WGS sequence"/>
</dbReference>
<evidence type="ECO:0000259" key="21">
    <source>
        <dbReference type="PROSITE" id="PS50026"/>
    </source>
</evidence>
<comment type="function">
    <text evidence="14">Low affinity ligand for the ERBB4 tyrosine kinase receptor. Concomitantly recruits ERBB1 and ERBB2 coreceptors, resulting in ligand-stimulated tyrosine phosphorylation and activation of the ERBB receptors. Does not bind to the ERBB1, ERBB2 and ERBB3 receptors.</text>
</comment>
<evidence type="ECO:0000256" key="6">
    <source>
        <dbReference type="ARBA" id="ARBA00022536"/>
    </source>
</evidence>
<dbReference type="Gene3D" id="2.10.25.10">
    <property type="entry name" value="Laminin"/>
    <property type="match status" value="1"/>
</dbReference>
<dbReference type="EMBL" id="JADDUC020000013">
    <property type="protein sequence ID" value="KAI1235025.1"/>
    <property type="molecule type" value="Genomic_DNA"/>
</dbReference>
<dbReference type="SUPFAM" id="SSF57196">
    <property type="entry name" value="EGF/Laminin"/>
    <property type="match status" value="1"/>
</dbReference>
<comment type="subunit">
    <text evidence="15">Interacts with ERBB4.</text>
</comment>
<feature type="domain" description="EGF-like" evidence="21">
    <location>
        <begin position="177"/>
        <end position="218"/>
    </location>
</feature>
<dbReference type="GO" id="GO:0005154">
    <property type="term" value="F:epidermal growth factor receptor binding"/>
    <property type="evidence" value="ECO:0007669"/>
    <property type="project" value="TreeGrafter"/>
</dbReference>
<evidence type="ECO:0000313" key="22">
    <source>
        <dbReference type="EMBL" id="KAG0135781.1"/>
    </source>
</evidence>
<evidence type="ECO:0000256" key="17">
    <source>
        <dbReference type="PROSITE-ProRule" id="PRU00076"/>
    </source>
</evidence>
<evidence type="ECO:0000256" key="15">
    <source>
        <dbReference type="ARBA" id="ARBA00063299"/>
    </source>
</evidence>
<evidence type="ECO:0000256" key="1">
    <source>
        <dbReference type="ARBA" id="ARBA00004251"/>
    </source>
</evidence>
<dbReference type="PANTHER" id="PTHR10740">
    <property type="entry name" value="TRANSFORMING GROWTH FACTOR ALPHA"/>
    <property type="match status" value="1"/>
</dbReference>
<evidence type="ECO:0000256" key="12">
    <source>
        <dbReference type="ARBA" id="ARBA00023157"/>
    </source>
</evidence>
<keyword evidence="8 20" id="KW-0732">Signal</keyword>
<accession>A0A835P4F1</accession>
<evidence type="ECO:0000256" key="11">
    <source>
        <dbReference type="ARBA" id="ARBA00023136"/>
    </source>
</evidence>